<accession>A0A4Z2JBV4</accession>
<protein>
    <submittedName>
        <fullName evidence="1">Uncharacterized protein</fullName>
    </submittedName>
</protein>
<evidence type="ECO:0000313" key="1">
    <source>
        <dbReference type="EMBL" id="TNN87481.1"/>
    </source>
</evidence>
<sequence length="109" mass="12130">MESCVTRSDSEEKETIVSRPTVDSRSVLVLPLLLAGVKQQVRVQRVKVIDAAGELRCQPDFTREIGGACSYLRPLVQELTAGSEAVVCQQVFHRAAEIQLLLQFFLMLL</sequence>
<gene>
    <name evidence="1" type="ORF">EYF80_002198</name>
</gene>
<proteinExistence type="predicted"/>
<dbReference type="EMBL" id="SRLO01000010">
    <property type="protein sequence ID" value="TNN87481.1"/>
    <property type="molecule type" value="Genomic_DNA"/>
</dbReference>
<reference evidence="1 2" key="1">
    <citation type="submission" date="2019-03" db="EMBL/GenBank/DDBJ databases">
        <title>First draft genome of Liparis tanakae, snailfish: a comprehensive survey of snailfish specific genes.</title>
        <authorList>
            <person name="Kim W."/>
            <person name="Song I."/>
            <person name="Jeong J.-H."/>
            <person name="Kim D."/>
            <person name="Kim S."/>
            <person name="Ryu S."/>
            <person name="Song J.Y."/>
            <person name="Lee S.K."/>
        </authorList>
    </citation>
    <scope>NUCLEOTIDE SEQUENCE [LARGE SCALE GENOMIC DNA]</scope>
    <source>
        <tissue evidence="1">Muscle</tissue>
    </source>
</reference>
<name>A0A4Z2JBV4_9TELE</name>
<comment type="caution">
    <text evidence="1">The sequence shown here is derived from an EMBL/GenBank/DDBJ whole genome shotgun (WGS) entry which is preliminary data.</text>
</comment>
<dbReference type="AlphaFoldDB" id="A0A4Z2JBV4"/>
<organism evidence="1 2">
    <name type="scientific">Liparis tanakae</name>
    <name type="common">Tanaka's snailfish</name>
    <dbReference type="NCBI Taxonomy" id="230148"/>
    <lineage>
        <taxon>Eukaryota</taxon>
        <taxon>Metazoa</taxon>
        <taxon>Chordata</taxon>
        <taxon>Craniata</taxon>
        <taxon>Vertebrata</taxon>
        <taxon>Euteleostomi</taxon>
        <taxon>Actinopterygii</taxon>
        <taxon>Neopterygii</taxon>
        <taxon>Teleostei</taxon>
        <taxon>Neoteleostei</taxon>
        <taxon>Acanthomorphata</taxon>
        <taxon>Eupercaria</taxon>
        <taxon>Perciformes</taxon>
        <taxon>Cottioidei</taxon>
        <taxon>Cottales</taxon>
        <taxon>Liparidae</taxon>
        <taxon>Liparis</taxon>
    </lineage>
</organism>
<dbReference type="Proteomes" id="UP000314294">
    <property type="component" value="Unassembled WGS sequence"/>
</dbReference>
<keyword evidence="2" id="KW-1185">Reference proteome</keyword>
<evidence type="ECO:0000313" key="2">
    <source>
        <dbReference type="Proteomes" id="UP000314294"/>
    </source>
</evidence>